<dbReference type="RefSeq" id="WP_191816671.1">
    <property type="nucleotide sequence ID" value="NZ_JACSQT010000011.1"/>
</dbReference>
<name>A0ABR8QTV5_9BACI</name>
<reference evidence="2 3" key="1">
    <citation type="submission" date="2020-08" db="EMBL/GenBank/DDBJ databases">
        <title>A Genomic Blueprint of the Chicken Gut Microbiome.</title>
        <authorList>
            <person name="Gilroy R."/>
            <person name="Ravi A."/>
            <person name="Getino M."/>
            <person name="Pursley I."/>
            <person name="Horton D.L."/>
            <person name="Alikhan N.-F."/>
            <person name="Baker D."/>
            <person name="Gharbi K."/>
            <person name="Hall N."/>
            <person name="Watson M."/>
            <person name="Adriaenssens E.M."/>
            <person name="Foster-Nyarko E."/>
            <person name="Jarju S."/>
            <person name="Secka A."/>
            <person name="Antonio M."/>
            <person name="Oren A."/>
            <person name="Chaudhuri R."/>
            <person name="La Ragione R.M."/>
            <person name="Hildebrand F."/>
            <person name="Pallen M.J."/>
        </authorList>
    </citation>
    <scope>NUCLEOTIDE SEQUENCE [LARGE SCALE GENOMIC DNA]</scope>
    <source>
        <strain evidence="2 3">Sa5YUA1</strain>
    </source>
</reference>
<dbReference type="Gene3D" id="3.30.460.10">
    <property type="entry name" value="Beta Polymerase, domain 2"/>
    <property type="match status" value="1"/>
</dbReference>
<organism evidence="2 3">
    <name type="scientific">Cytobacillus stercorigallinarum</name>
    <dbReference type="NCBI Taxonomy" id="2762240"/>
    <lineage>
        <taxon>Bacteria</taxon>
        <taxon>Bacillati</taxon>
        <taxon>Bacillota</taxon>
        <taxon>Bacilli</taxon>
        <taxon>Bacillales</taxon>
        <taxon>Bacillaceae</taxon>
        <taxon>Cytobacillus</taxon>
    </lineage>
</organism>
<keyword evidence="3" id="KW-1185">Reference proteome</keyword>
<protein>
    <submittedName>
        <fullName evidence="2">DUF4037 domain-containing protein</fullName>
    </submittedName>
</protein>
<gene>
    <name evidence="2" type="ORF">H9655_18170</name>
</gene>
<sequence length="282" mass="33492">MILIDEAKKVTEYYRSNPKVDVVYISGSVSRGWADEYSDIEINVLWNKDPTDEERLYPMKERGGEILDFYPYEDEEWSETYMVSNIKYEISNFRTTTFQRIISDLLIKYNGDIEKQVLLASLQSGIPLIGKDIFKDLRRQMDLYPSALTIHLINEYKEGTNRWHSRYALLERNDWYMLQQVLFSVERNILILLFALNKQFIQHPGFKWLEKSVNELEVKPADFLQRLEKIHIGQLAMEGLQELEKLLEETYRLIEKEYPEVDLNEVKQKSKLIRPTSNNSFN</sequence>
<dbReference type="EMBL" id="JACSQT010000011">
    <property type="protein sequence ID" value="MBD7938966.1"/>
    <property type="molecule type" value="Genomic_DNA"/>
</dbReference>
<dbReference type="InterPro" id="IPR043519">
    <property type="entry name" value="NT_sf"/>
</dbReference>
<evidence type="ECO:0000259" key="1">
    <source>
        <dbReference type="Pfam" id="PF13228"/>
    </source>
</evidence>
<dbReference type="Pfam" id="PF13228">
    <property type="entry name" value="DUF4037"/>
    <property type="match status" value="1"/>
</dbReference>
<proteinExistence type="predicted"/>
<evidence type="ECO:0000313" key="2">
    <source>
        <dbReference type="EMBL" id="MBD7938966.1"/>
    </source>
</evidence>
<dbReference type="SUPFAM" id="SSF81301">
    <property type="entry name" value="Nucleotidyltransferase"/>
    <property type="match status" value="1"/>
</dbReference>
<comment type="caution">
    <text evidence="2">The sequence shown here is derived from an EMBL/GenBank/DDBJ whole genome shotgun (WGS) entry which is preliminary data.</text>
</comment>
<feature type="domain" description="DUF4037" evidence="1">
    <location>
        <begin position="115"/>
        <end position="209"/>
    </location>
</feature>
<evidence type="ECO:0000313" key="3">
    <source>
        <dbReference type="Proteomes" id="UP000657931"/>
    </source>
</evidence>
<dbReference type="InterPro" id="IPR025117">
    <property type="entry name" value="DUF4037"/>
</dbReference>
<accession>A0ABR8QTV5</accession>
<dbReference type="Proteomes" id="UP000657931">
    <property type="component" value="Unassembled WGS sequence"/>
</dbReference>